<dbReference type="AlphaFoldDB" id="A0A2G8S9D8"/>
<protein>
    <submittedName>
        <fullName evidence="1">Uncharacterized protein</fullName>
    </submittedName>
</protein>
<keyword evidence="2" id="KW-1185">Reference proteome</keyword>
<name>A0A2G8S9D8_9APHY</name>
<proteinExistence type="predicted"/>
<reference evidence="1 2" key="1">
    <citation type="journal article" date="2015" name="Sci. Rep.">
        <title>Chromosome-level genome map provides insights into diverse defense mechanisms in the medicinal fungus Ganoderma sinense.</title>
        <authorList>
            <person name="Zhu Y."/>
            <person name="Xu J."/>
            <person name="Sun C."/>
            <person name="Zhou S."/>
            <person name="Xu H."/>
            <person name="Nelson D.R."/>
            <person name="Qian J."/>
            <person name="Song J."/>
            <person name="Luo H."/>
            <person name="Xiang L."/>
            <person name="Li Y."/>
            <person name="Xu Z."/>
            <person name="Ji A."/>
            <person name="Wang L."/>
            <person name="Lu S."/>
            <person name="Hayward A."/>
            <person name="Sun W."/>
            <person name="Li X."/>
            <person name="Schwartz D.C."/>
            <person name="Wang Y."/>
            <person name="Chen S."/>
        </authorList>
    </citation>
    <scope>NUCLEOTIDE SEQUENCE [LARGE SCALE GENOMIC DNA]</scope>
    <source>
        <strain evidence="1 2">ZZ0214-1</strain>
    </source>
</reference>
<accession>A0A2G8S9D8</accession>
<evidence type="ECO:0000313" key="1">
    <source>
        <dbReference type="EMBL" id="PIL30367.1"/>
    </source>
</evidence>
<gene>
    <name evidence="1" type="ORF">GSI_07552</name>
</gene>
<organism evidence="1 2">
    <name type="scientific">Ganoderma sinense ZZ0214-1</name>
    <dbReference type="NCBI Taxonomy" id="1077348"/>
    <lineage>
        <taxon>Eukaryota</taxon>
        <taxon>Fungi</taxon>
        <taxon>Dikarya</taxon>
        <taxon>Basidiomycota</taxon>
        <taxon>Agaricomycotina</taxon>
        <taxon>Agaricomycetes</taxon>
        <taxon>Polyporales</taxon>
        <taxon>Polyporaceae</taxon>
        <taxon>Ganoderma</taxon>
    </lineage>
</organism>
<sequence>MGVDDYPALGSSFVVASLEMLPLHVLDLRRHRRRWMWTQYSIIVINAPIASDSAEVSELAETIKPFLRSWVRLYHACCSAGMTPSSRSSSSAMLSRRPSLVAVQRTLGSASPWISLSDSAGEETVLREHFAGWPQWLLDSSGYCNKLESASYHCLVWSLPVCLG</sequence>
<evidence type="ECO:0000313" key="2">
    <source>
        <dbReference type="Proteomes" id="UP000230002"/>
    </source>
</evidence>
<dbReference type="Proteomes" id="UP000230002">
    <property type="component" value="Unassembled WGS sequence"/>
</dbReference>
<dbReference type="EMBL" id="AYKW01000015">
    <property type="protein sequence ID" value="PIL30367.1"/>
    <property type="molecule type" value="Genomic_DNA"/>
</dbReference>
<comment type="caution">
    <text evidence="1">The sequence shown here is derived from an EMBL/GenBank/DDBJ whole genome shotgun (WGS) entry which is preliminary data.</text>
</comment>